<keyword evidence="11" id="KW-1185">Reference proteome</keyword>
<evidence type="ECO:0000256" key="2">
    <source>
        <dbReference type="ARBA" id="ARBA00023015"/>
    </source>
</evidence>
<dbReference type="PANTHER" id="PTHR11829">
    <property type="entry name" value="FORKHEAD BOX PROTEIN"/>
    <property type="match status" value="1"/>
</dbReference>
<dbReference type="OMA" id="AYLSEYT"/>
<dbReference type="SMART" id="SM00339">
    <property type="entry name" value="FH"/>
    <property type="match status" value="1"/>
</dbReference>
<dbReference type="GeneID" id="373496"/>
<dbReference type="SUPFAM" id="SSF46785">
    <property type="entry name" value="Winged helix' DNA-binding domain"/>
    <property type="match status" value="1"/>
</dbReference>
<organism evidence="9">
    <name type="scientific">Strongylocentrotus purpuratus</name>
    <name type="common">Purple sea urchin</name>
    <dbReference type="NCBI Taxonomy" id="7668"/>
    <lineage>
        <taxon>Eukaryota</taxon>
        <taxon>Metazoa</taxon>
        <taxon>Echinodermata</taxon>
        <taxon>Eleutherozoa</taxon>
        <taxon>Echinozoa</taxon>
        <taxon>Echinoidea</taxon>
        <taxon>Euechinoidea</taxon>
        <taxon>Echinacea</taxon>
        <taxon>Camarodonta</taxon>
        <taxon>Echinidea</taxon>
        <taxon>Strongylocentrotidae</taxon>
        <taxon>Strongylocentrotus</taxon>
    </lineage>
</organism>
<dbReference type="Pfam" id="PF00250">
    <property type="entry name" value="Forkhead"/>
    <property type="match status" value="1"/>
</dbReference>
<evidence type="ECO:0000256" key="6">
    <source>
        <dbReference type="PROSITE-ProRule" id="PRU00089"/>
    </source>
</evidence>
<dbReference type="GO" id="GO:0006357">
    <property type="term" value="P:regulation of transcription by RNA polymerase II"/>
    <property type="evidence" value="ECO:0000318"/>
    <property type="project" value="GO_Central"/>
</dbReference>
<reference evidence="11" key="3">
    <citation type="submission" date="2015-02" db="EMBL/GenBank/DDBJ databases">
        <title>Genome sequencing for Strongylocentrotus purpuratus.</title>
        <authorList>
            <person name="Murali S."/>
            <person name="Liu Y."/>
            <person name="Vee V."/>
            <person name="English A."/>
            <person name="Wang M."/>
            <person name="Skinner E."/>
            <person name="Han Y."/>
            <person name="Muzny D.M."/>
            <person name="Worley K.C."/>
            <person name="Gibbs R.A."/>
        </authorList>
    </citation>
    <scope>NUCLEOTIDE SEQUENCE</scope>
</reference>
<evidence type="ECO:0000259" key="8">
    <source>
        <dbReference type="PROSITE" id="PS50039"/>
    </source>
</evidence>
<dbReference type="InterPro" id="IPR036390">
    <property type="entry name" value="WH_DNA-bd_sf"/>
</dbReference>
<dbReference type="GO" id="GO:0009653">
    <property type="term" value="P:anatomical structure morphogenesis"/>
    <property type="evidence" value="ECO:0000318"/>
    <property type="project" value="GO_Central"/>
</dbReference>
<feature type="domain" description="Fork-head" evidence="8">
    <location>
        <begin position="13"/>
        <end position="107"/>
    </location>
</feature>
<dbReference type="GO" id="GO:0030154">
    <property type="term" value="P:cell differentiation"/>
    <property type="evidence" value="ECO:0000318"/>
    <property type="project" value="GO_Central"/>
</dbReference>
<feature type="DNA-binding region" description="Fork-head" evidence="6">
    <location>
        <begin position="13"/>
        <end position="107"/>
    </location>
</feature>
<reference evidence="9" key="1">
    <citation type="journal article" date="1999" name="Gene">
        <title>Characterization of a gene encoding a developmentally regulated winged helix transcription factor of the sea urchin Strongylocentrotus purpuratus.</title>
        <authorList>
            <person name="David E.S."/>
            <person name="Luke N.H."/>
            <person name="Livingston B.T."/>
        </authorList>
    </citation>
    <scope>NUCLEOTIDE SEQUENCE</scope>
</reference>
<dbReference type="EMBL" id="AF149706">
    <property type="protein sequence ID" value="AAD34014.1"/>
    <property type="molecule type" value="mRNA"/>
</dbReference>
<gene>
    <name evidence="9" type="primary">fkh1</name>
</gene>
<sequence length="360" mass="40734">MPRPARSTYSDAKPPYSYISLTAMAIQSSQEKMLPLSDIYKFIMDRFPYYRKNTQRWQNSLRHNLSFNDCFLKIPRRPDRPGKGSYWALHPLSADMFENGSFLRRRKRFKSPRIATIDHNMQIKQIDSAKIFQEQAKVGLPPYPPPPIIQASPPMMMQKMPLSYYTSMSNSPITPTSTVTNSSKQSFTIENIISPDFKPSTTKSPATPPTPPRSSPVASIDVVKSRPSLCNGAWCDDLPVTRSTDMCCGKSRDSPVCRMYSQDANSSTETDFGPFPRHASPDSTSFPRFWAAESVCSSPIPRGTCRVHLAPHSEKHFGTHHKSVTLIINWTVPKKTNRNTDYGGKRLLTRTGKFKVFKNV</sequence>
<evidence type="ECO:0000256" key="5">
    <source>
        <dbReference type="ARBA" id="ARBA00023242"/>
    </source>
</evidence>
<evidence type="ECO:0000313" key="10">
    <source>
        <dbReference type="EnsemblMetazoa" id="NP_999797"/>
    </source>
</evidence>
<protein>
    <submittedName>
        <fullName evidence="9">Winged helix transcription factor Forkhead-1</fullName>
    </submittedName>
</protein>
<dbReference type="OrthoDB" id="5954824at2759"/>
<dbReference type="RefSeq" id="NP_999797.1">
    <property type="nucleotide sequence ID" value="NM_214632.1"/>
</dbReference>
<keyword evidence="4" id="KW-0804">Transcription</keyword>
<dbReference type="GO" id="GO:0000978">
    <property type="term" value="F:RNA polymerase II cis-regulatory region sequence-specific DNA binding"/>
    <property type="evidence" value="ECO:0000318"/>
    <property type="project" value="GO_Central"/>
</dbReference>
<dbReference type="GO" id="GO:0000981">
    <property type="term" value="F:DNA-binding transcription factor activity, RNA polymerase II-specific"/>
    <property type="evidence" value="ECO:0000318"/>
    <property type="project" value="GO_Central"/>
</dbReference>
<dbReference type="PROSITE" id="PS00658">
    <property type="entry name" value="FORK_HEAD_2"/>
    <property type="match status" value="1"/>
</dbReference>
<evidence type="ECO:0000256" key="3">
    <source>
        <dbReference type="ARBA" id="ARBA00023125"/>
    </source>
</evidence>
<dbReference type="InterPro" id="IPR018122">
    <property type="entry name" value="TF_fork_head_CS_1"/>
</dbReference>
<dbReference type="FunFam" id="1.10.10.10:FF:000082">
    <property type="entry name" value="forkhead box protein B2"/>
    <property type="match status" value="1"/>
</dbReference>
<dbReference type="Gene3D" id="1.10.10.10">
    <property type="entry name" value="Winged helix-like DNA-binding domain superfamily/Winged helix DNA-binding domain"/>
    <property type="match status" value="1"/>
</dbReference>
<keyword evidence="3 6" id="KW-0238">DNA-binding</keyword>
<dbReference type="FunCoup" id="Q9XZM6">
    <property type="interactions" value="1"/>
</dbReference>
<dbReference type="InterPro" id="IPR030456">
    <property type="entry name" value="TF_fork_head_CS_2"/>
</dbReference>
<proteinExistence type="evidence at transcript level"/>
<dbReference type="InterPro" id="IPR001766">
    <property type="entry name" value="Fork_head_dom"/>
</dbReference>
<dbReference type="PROSITE" id="PS00657">
    <property type="entry name" value="FORK_HEAD_1"/>
    <property type="match status" value="1"/>
</dbReference>
<dbReference type="PROSITE" id="PS50039">
    <property type="entry name" value="FORK_HEAD_3"/>
    <property type="match status" value="1"/>
</dbReference>
<evidence type="ECO:0000256" key="1">
    <source>
        <dbReference type="ARBA" id="ARBA00004123"/>
    </source>
</evidence>
<accession>Q9XZM6</accession>
<dbReference type="AlphaFoldDB" id="Q9XZM6"/>
<reference evidence="10" key="4">
    <citation type="submission" date="2021-01" db="UniProtKB">
        <authorList>
            <consortium name="EnsemblMetazoa"/>
        </authorList>
    </citation>
    <scope>IDENTIFICATION</scope>
</reference>
<keyword evidence="2" id="KW-0805">Transcription regulation</keyword>
<dbReference type="KEGG" id="spu:373496"/>
<dbReference type="EnsemblMetazoa" id="NM_214632">
    <property type="protein sequence ID" value="NP_999797"/>
    <property type="gene ID" value="GeneID_373496"/>
</dbReference>
<dbReference type="InterPro" id="IPR050211">
    <property type="entry name" value="FOX_domain-containing"/>
</dbReference>
<feature type="region of interest" description="Disordered" evidence="7">
    <location>
        <begin position="193"/>
        <end position="218"/>
    </location>
</feature>
<dbReference type="InterPro" id="IPR036388">
    <property type="entry name" value="WH-like_DNA-bd_sf"/>
</dbReference>
<dbReference type="InParanoid" id="Q9XZM6"/>
<evidence type="ECO:0000313" key="9">
    <source>
        <dbReference type="EMBL" id="AAD34014.1"/>
    </source>
</evidence>
<dbReference type="PANTHER" id="PTHR11829:SF377">
    <property type="entry name" value="FORK HEAD DOMAIN-CONTAINING PROTEIN FD4-RELATED"/>
    <property type="match status" value="1"/>
</dbReference>
<dbReference type="PRINTS" id="PR00053">
    <property type="entry name" value="FORKHEAD"/>
</dbReference>
<dbReference type="CTD" id="373496"/>
<reference evidence="9" key="2">
    <citation type="submission" date="1999-05" db="EMBL/GenBank/DDBJ databases">
        <authorList>
            <person name="David E.-S."/>
            <person name="Luke N.H."/>
            <person name="Livingston B.T."/>
        </authorList>
    </citation>
    <scope>NUCLEOTIDE SEQUENCE</scope>
</reference>
<evidence type="ECO:0000256" key="4">
    <source>
        <dbReference type="ARBA" id="ARBA00023163"/>
    </source>
</evidence>
<dbReference type="GO" id="GO:0005634">
    <property type="term" value="C:nucleus"/>
    <property type="evidence" value="ECO:0007669"/>
    <property type="project" value="UniProtKB-SubCell"/>
</dbReference>
<keyword evidence="5 6" id="KW-0539">Nucleus</keyword>
<comment type="subcellular location">
    <subcellularLocation>
        <location evidence="1 6">Nucleus</location>
    </subcellularLocation>
</comment>
<evidence type="ECO:0000256" key="7">
    <source>
        <dbReference type="SAM" id="MobiDB-lite"/>
    </source>
</evidence>
<name>Q9XZM6_STRPU</name>
<dbReference type="Proteomes" id="UP000007110">
    <property type="component" value="Unassembled WGS sequence"/>
</dbReference>
<evidence type="ECO:0000313" key="11">
    <source>
        <dbReference type="Proteomes" id="UP000007110"/>
    </source>
</evidence>